<dbReference type="InterPro" id="IPR017853">
    <property type="entry name" value="GH"/>
</dbReference>
<dbReference type="Pfam" id="PF00232">
    <property type="entry name" value="Glyco_hydro_1"/>
    <property type="match status" value="1"/>
</dbReference>
<dbReference type="Proteomes" id="UP000008827">
    <property type="component" value="Chromosome 11"/>
</dbReference>
<reference evidence="3 4" key="1">
    <citation type="journal article" date="2010" name="Nature">
        <title>Genome sequence of the palaeopolyploid soybean.</title>
        <authorList>
            <person name="Schmutz J."/>
            <person name="Cannon S.B."/>
            <person name="Schlueter J."/>
            <person name="Ma J."/>
            <person name="Mitros T."/>
            <person name="Nelson W."/>
            <person name="Hyten D.L."/>
            <person name="Song Q."/>
            <person name="Thelen J.J."/>
            <person name="Cheng J."/>
            <person name="Xu D."/>
            <person name="Hellsten U."/>
            <person name="May G.D."/>
            <person name="Yu Y."/>
            <person name="Sakurai T."/>
            <person name="Umezawa T."/>
            <person name="Bhattacharyya M.K."/>
            <person name="Sandhu D."/>
            <person name="Valliyodan B."/>
            <person name="Lindquist E."/>
            <person name="Peto M."/>
            <person name="Grant D."/>
            <person name="Shu S."/>
            <person name="Goodstein D."/>
            <person name="Barry K."/>
            <person name="Futrell-Griggs M."/>
            <person name="Abernathy B."/>
            <person name="Du J."/>
            <person name="Tian Z."/>
            <person name="Zhu L."/>
            <person name="Gill N."/>
            <person name="Joshi T."/>
            <person name="Libault M."/>
            <person name="Sethuraman A."/>
            <person name="Zhang X.-C."/>
            <person name="Shinozaki K."/>
            <person name="Nguyen H.T."/>
            <person name="Wing R.A."/>
            <person name="Cregan P."/>
            <person name="Specht J."/>
            <person name="Grimwood J."/>
            <person name="Rokhsar D."/>
            <person name="Stacey G."/>
            <person name="Shoemaker R.C."/>
            <person name="Jackson S.A."/>
        </authorList>
    </citation>
    <scope>NUCLEOTIDE SEQUENCE</scope>
    <source>
        <strain evidence="4">cv. Williams 82</strain>
        <tissue evidence="3">Callus</tissue>
    </source>
</reference>
<evidence type="ECO:0000313" key="3">
    <source>
        <dbReference type="EMBL" id="KRH29664.1"/>
    </source>
</evidence>
<evidence type="ECO:0000313" key="4">
    <source>
        <dbReference type="EnsemblPlants" id="KRH29664"/>
    </source>
</evidence>
<reference evidence="3" key="3">
    <citation type="submission" date="2018-07" db="EMBL/GenBank/DDBJ databases">
        <title>WGS assembly of Glycine max.</title>
        <authorList>
            <person name="Schmutz J."/>
            <person name="Cannon S."/>
            <person name="Schlueter J."/>
            <person name="Ma J."/>
            <person name="Mitros T."/>
            <person name="Nelson W."/>
            <person name="Hyten D."/>
            <person name="Song Q."/>
            <person name="Thelen J."/>
            <person name="Cheng J."/>
            <person name="Xu D."/>
            <person name="Hellsten U."/>
            <person name="May G."/>
            <person name="Yu Y."/>
            <person name="Sakurai T."/>
            <person name="Umezawa T."/>
            <person name="Bhattacharyya M."/>
            <person name="Sandhu D."/>
            <person name="Valliyodan B."/>
            <person name="Lindquist E."/>
            <person name="Peto M."/>
            <person name="Grant D."/>
            <person name="Shu S."/>
            <person name="Goodstein D."/>
            <person name="Barry K."/>
            <person name="Futrell-Griggs M."/>
            <person name="Abernathy B."/>
            <person name="Du J."/>
            <person name="Tian Z."/>
            <person name="Zhu L."/>
            <person name="Gill N."/>
            <person name="Joshi T."/>
            <person name="Libault M."/>
            <person name="Sethuraman A."/>
            <person name="Zhang X."/>
            <person name="Shinozaki K."/>
            <person name="Nguyen H."/>
            <person name="Wing R."/>
            <person name="Cregan P."/>
            <person name="Specht J."/>
            <person name="Grimwood J."/>
            <person name="Rokhsar D."/>
            <person name="Stacey G."/>
            <person name="Shoemaker R."/>
            <person name="Jackson S."/>
        </authorList>
    </citation>
    <scope>NUCLEOTIDE SEQUENCE</scope>
    <source>
        <tissue evidence="3">Callus</tissue>
    </source>
</reference>
<evidence type="ECO:0008006" key="6">
    <source>
        <dbReference type="Google" id="ProtNLM"/>
    </source>
</evidence>
<comment type="similarity">
    <text evidence="1 2">Belongs to the glycosyl hydrolase 1 family.</text>
</comment>
<dbReference type="PaxDb" id="3847-GLYMA11G13856.1"/>
<evidence type="ECO:0000313" key="5">
    <source>
        <dbReference type="Proteomes" id="UP000008827"/>
    </source>
</evidence>
<dbReference type="GO" id="GO:0005975">
    <property type="term" value="P:carbohydrate metabolic process"/>
    <property type="evidence" value="ECO:0007669"/>
    <property type="project" value="InterPro"/>
</dbReference>
<dbReference type="AlphaFoldDB" id="A0A0R0HGG7"/>
<reference evidence="4" key="2">
    <citation type="submission" date="2018-02" db="UniProtKB">
        <authorList>
            <consortium name="EnsemblPlants"/>
        </authorList>
    </citation>
    <scope>IDENTIFICATION</scope>
    <source>
        <strain evidence="4">Williams 82</strain>
    </source>
</reference>
<gene>
    <name evidence="3" type="ORF">GLYMA_11G130000</name>
</gene>
<sequence length="156" mass="18301">MKVLQVKVEKDRVYGILSLINTQKKIKEGSNGEVADDSYHRYKEDIGIMKYMNLDAYRFSISWSKILPSVNHEGVNYYNNLINELMANGLQPYVQSYVTFFHWDVPQALEDEDDFRDSAEFCLKEFDNRVKHWITLNEPRSASKNGYANGRHLKRV</sequence>
<dbReference type="EnsemblPlants" id="KRH29664">
    <property type="protein sequence ID" value="KRH29664"/>
    <property type="gene ID" value="GLYMA_11G130000"/>
</dbReference>
<name>A0A0R0HGG7_SOYBN</name>
<dbReference type="ExpressionAtlas" id="A0A0R0HGG7">
    <property type="expression patterns" value="baseline and differential"/>
</dbReference>
<dbReference type="SUPFAM" id="SSF51445">
    <property type="entry name" value="(Trans)glycosidases"/>
    <property type="match status" value="1"/>
</dbReference>
<dbReference type="InterPro" id="IPR001360">
    <property type="entry name" value="Glyco_hydro_1"/>
</dbReference>
<dbReference type="PANTHER" id="PTHR10353">
    <property type="entry name" value="GLYCOSYL HYDROLASE"/>
    <property type="match status" value="1"/>
</dbReference>
<dbReference type="EMBL" id="CM000844">
    <property type="protein sequence ID" value="KRH29664.1"/>
    <property type="molecule type" value="Genomic_DNA"/>
</dbReference>
<evidence type="ECO:0000256" key="1">
    <source>
        <dbReference type="ARBA" id="ARBA00010838"/>
    </source>
</evidence>
<dbReference type="Gene3D" id="3.20.20.80">
    <property type="entry name" value="Glycosidases"/>
    <property type="match status" value="1"/>
</dbReference>
<protein>
    <recommendedName>
        <fullName evidence="6">Beta-glucosidase</fullName>
    </recommendedName>
</protein>
<evidence type="ECO:0000256" key="2">
    <source>
        <dbReference type="RuleBase" id="RU003690"/>
    </source>
</evidence>
<dbReference type="GO" id="GO:0004553">
    <property type="term" value="F:hydrolase activity, hydrolyzing O-glycosyl compounds"/>
    <property type="evidence" value="ECO:0007669"/>
    <property type="project" value="InterPro"/>
</dbReference>
<organism evidence="3">
    <name type="scientific">Glycine max</name>
    <name type="common">Soybean</name>
    <name type="synonym">Glycine hispida</name>
    <dbReference type="NCBI Taxonomy" id="3847"/>
    <lineage>
        <taxon>Eukaryota</taxon>
        <taxon>Viridiplantae</taxon>
        <taxon>Streptophyta</taxon>
        <taxon>Embryophyta</taxon>
        <taxon>Tracheophyta</taxon>
        <taxon>Spermatophyta</taxon>
        <taxon>Magnoliopsida</taxon>
        <taxon>eudicotyledons</taxon>
        <taxon>Gunneridae</taxon>
        <taxon>Pentapetalae</taxon>
        <taxon>rosids</taxon>
        <taxon>fabids</taxon>
        <taxon>Fabales</taxon>
        <taxon>Fabaceae</taxon>
        <taxon>Papilionoideae</taxon>
        <taxon>50 kb inversion clade</taxon>
        <taxon>NPAAA clade</taxon>
        <taxon>indigoferoid/millettioid clade</taxon>
        <taxon>Phaseoleae</taxon>
        <taxon>Glycine</taxon>
        <taxon>Glycine subgen. Soja</taxon>
    </lineage>
</organism>
<accession>A0A0R0HGG7</accession>
<keyword evidence="5" id="KW-1185">Reference proteome</keyword>
<dbReference type="PANTHER" id="PTHR10353:SF240">
    <property type="entry name" value="BETA-GLUCOSIDASE, PUTATIVE-RELATED"/>
    <property type="match status" value="1"/>
</dbReference>
<proteinExistence type="inferred from homology"/>
<dbReference type="Gramene" id="KRH29664">
    <property type="protein sequence ID" value="KRH29664"/>
    <property type="gene ID" value="GLYMA_11G130000"/>
</dbReference>